<dbReference type="Gene3D" id="3.40.50.300">
    <property type="entry name" value="P-loop containing nucleotide triphosphate hydrolases"/>
    <property type="match status" value="1"/>
</dbReference>
<dbReference type="OrthoDB" id="5967843at2759"/>
<dbReference type="STRING" id="71717.A0A4Y7SRV8"/>
<dbReference type="SUPFAM" id="SSF52540">
    <property type="entry name" value="P-loop containing nucleoside triphosphate hydrolases"/>
    <property type="match status" value="1"/>
</dbReference>
<keyword evidence="4" id="KW-1185">Reference proteome</keyword>
<keyword evidence="1" id="KW-0677">Repeat</keyword>
<accession>A0A4Y7SRV8</accession>
<evidence type="ECO:0000313" key="4">
    <source>
        <dbReference type="Proteomes" id="UP000298030"/>
    </source>
</evidence>
<evidence type="ECO:0000256" key="1">
    <source>
        <dbReference type="ARBA" id="ARBA00022737"/>
    </source>
</evidence>
<dbReference type="PROSITE" id="PS50837">
    <property type="entry name" value="NACHT"/>
    <property type="match status" value="1"/>
</dbReference>
<reference evidence="3 4" key="1">
    <citation type="journal article" date="2019" name="Nat. Ecol. Evol.">
        <title>Megaphylogeny resolves global patterns of mushroom evolution.</title>
        <authorList>
            <person name="Varga T."/>
            <person name="Krizsan K."/>
            <person name="Foldi C."/>
            <person name="Dima B."/>
            <person name="Sanchez-Garcia M."/>
            <person name="Sanchez-Ramirez S."/>
            <person name="Szollosi G.J."/>
            <person name="Szarkandi J.G."/>
            <person name="Papp V."/>
            <person name="Albert L."/>
            <person name="Andreopoulos W."/>
            <person name="Angelini C."/>
            <person name="Antonin V."/>
            <person name="Barry K.W."/>
            <person name="Bougher N.L."/>
            <person name="Buchanan P."/>
            <person name="Buyck B."/>
            <person name="Bense V."/>
            <person name="Catcheside P."/>
            <person name="Chovatia M."/>
            <person name="Cooper J."/>
            <person name="Damon W."/>
            <person name="Desjardin D."/>
            <person name="Finy P."/>
            <person name="Geml J."/>
            <person name="Haridas S."/>
            <person name="Hughes K."/>
            <person name="Justo A."/>
            <person name="Karasinski D."/>
            <person name="Kautmanova I."/>
            <person name="Kiss B."/>
            <person name="Kocsube S."/>
            <person name="Kotiranta H."/>
            <person name="LaButti K.M."/>
            <person name="Lechner B.E."/>
            <person name="Liimatainen K."/>
            <person name="Lipzen A."/>
            <person name="Lukacs Z."/>
            <person name="Mihaltcheva S."/>
            <person name="Morgado L.N."/>
            <person name="Niskanen T."/>
            <person name="Noordeloos M.E."/>
            <person name="Ohm R.A."/>
            <person name="Ortiz-Santana B."/>
            <person name="Ovrebo C."/>
            <person name="Racz N."/>
            <person name="Riley R."/>
            <person name="Savchenko A."/>
            <person name="Shiryaev A."/>
            <person name="Soop K."/>
            <person name="Spirin V."/>
            <person name="Szebenyi C."/>
            <person name="Tomsovsky M."/>
            <person name="Tulloss R.E."/>
            <person name="Uehling J."/>
            <person name="Grigoriev I.V."/>
            <person name="Vagvolgyi C."/>
            <person name="Papp T."/>
            <person name="Martin F.M."/>
            <person name="Miettinen O."/>
            <person name="Hibbett D.S."/>
            <person name="Nagy L.G."/>
        </authorList>
    </citation>
    <scope>NUCLEOTIDE SEQUENCE [LARGE SCALE GENOMIC DNA]</scope>
    <source>
        <strain evidence="3 4">FP101781</strain>
    </source>
</reference>
<evidence type="ECO:0000259" key="2">
    <source>
        <dbReference type="PROSITE" id="PS50837"/>
    </source>
</evidence>
<evidence type="ECO:0000313" key="3">
    <source>
        <dbReference type="EMBL" id="TEB24603.1"/>
    </source>
</evidence>
<gene>
    <name evidence="3" type="ORF">FA13DRAFT_1638594</name>
</gene>
<dbReference type="PANTHER" id="PTHR10039:SF14">
    <property type="entry name" value="NACHT DOMAIN-CONTAINING PROTEIN"/>
    <property type="match status" value="1"/>
</dbReference>
<dbReference type="InterPro" id="IPR007111">
    <property type="entry name" value="NACHT_NTPase"/>
</dbReference>
<dbReference type="InterPro" id="IPR056884">
    <property type="entry name" value="NPHP3-like_N"/>
</dbReference>
<dbReference type="Proteomes" id="UP000298030">
    <property type="component" value="Unassembled WGS sequence"/>
</dbReference>
<proteinExistence type="predicted"/>
<comment type="caution">
    <text evidence="3">The sequence shown here is derived from an EMBL/GenBank/DDBJ whole genome shotgun (WGS) entry which is preliminary data.</text>
</comment>
<sequence length="309" mass="34637">MLRPDIVDLTNRSAIGAMHNSRQRGEAPKCHPNTRVAVQEDIFGWITDGEGDEEPKQIMWLTGPAGTGKTAIMGSVADTCYHRGLLAGSFFFSAVVKSNHVRLKARFVITLAYQIQQHPALKRTVGRKILSAVVDDPGIFEKSCDEQLEVLVLQPLRDCRQLIDELKPDKRPRVIVVDGLDECEADTESMRAKERTKEDDQVDILTLLLRATKDPAFPFRIVIASRPEKAIRNFFSESPGKGCALELFLDEKYSPDADIRPFLQARFAHIRRQHPHLRLSTSWPGTGAIEKLVENASGQFIYVATVMGF</sequence>
<dbReference type="AlphaFoldDB" id="A0A4Y7SRV8"/>
<dbReference type="PANTHER" id="PTHR10039">
    <property type="entry name" value="AMELOGENIN"/>
    <property type="match status" value="1"/>
</dbReference>
<name>A0A4Y7SRV8_COPMI</name>
<dbReference type="Pfam" id="PF24883">
    <property type="entry name" value="NPHP3_N"/>
    <property type="match status" value="1"/>
</dbReference>
<dbReference type="InterPro" id="IPR027417">
    <property type="entry name" value="P-loop_NTPase"/>
</dbReference>
<protein>
    <recommendedName>
        <fullName evidence="2">NACHT domain-containing protein</fullName>
    </recommendedName>
</protein>
<dbReference type="EMBL" id="QPFP01000065">
    <property type="protein sequence ID" value="TEB24603.1"/>
    <property type="molecule type" value="Genomic_DNA"/>
</dbReference>
<feature type="domain" description="NACHT" evidence="2">
    <location>
        <begin position="57"/>
        <end position="227"/>
    </location>
</feature>
<organism evidence="3 4">
    <name type="scientific">Coprinellus micaceus</name>
    <name type="common">Glistening ink-cap mushroom</name>
    <name type="synonym">Coprinus micaceus</name>
    <dbReference type="NCBI Taxonomy" id="71717"/>
    <lineage>
        <taxon>Eukaryota</taxon>
        <taxon>Fungi</taxon>
        <taxon>Dikarya</taxon>
        <taxon>Basidiomycota</taxon>
        <taxon>Agaricomycotina</taxon>
        <taxon>Agaricomycetes</taxon>
        <taxon>Agaricomycetidae</taxon>
        <taxon>Agaricales</taxon>
        <taxon>Agaricineae</taxon>
        <taxon>Psathyrellaceae</taxon>
        <taxon>Coprinellus</taxon>
    </lineage>
</organism>
<feature type="non-terminal residue" evidence="3">
    <location>
        <position position="309"/>
    </location>
</feature>